<dbReference type="Gene3D" id="3.20.20.80">
    <property type="entry name" value="Glycosidases"/>
    <property type="match status" value="1"/>
</dbReference>
<keyword evidence="4" id="KW-0378">Hydrolase</keyword>
<dbReference type="InterPro" id="IPR017853">
    <property type="entry name" value="GH"/>
</dbReference>
<name>A0A7R9Q4K0_9ACAR</name>
<dbReference type="SUPFAM" id="SSF51445">
    <property type="entry name" value="(Trans)glycosidases"/>
    <property type="match status" value="2"/>
</dbReference>
<feature type="compositionally biased region" description="Polar residues" evidence="6">
    <location>
        <begin position="204"/>
        <end position="221"/>
    </location>
</feature>
<protein>
    <recommendedName>
        <fullName evidence="3">beta-mannosidase</fullName>
        <ecNumber evidence="3">3.2.1.25</ecNumber>
    </recommendedName>
</protein>
<evidence type="ECO:0000256" key="5">
    <source>
        <dbReference type="ARBA" id="ARBA00023295"/>
    </source>
</evidence>
<dbReference type="EMBL" id="CAJPIZ010010778">
    <property type="protein sequence ID" value="CAG2112722.1"/>
    <property type="molecule type" value="Genomic_DNA"/>
</dbReference>
<sequence length="566" mass="65314">NTQKLYQLNVQIDVNKEVSTQTKKIGFRTIKLVQNPIKPNGLTFYFEVNEKPFFAKGTNWIPTNVLMEDITPEYLRHVLGSAKRANMNMMRVWGGGVYESDLFYELADEYGIMIWQDFMFACSLYPATKEFLDSVSDEVITQVRRIQHHPSIALWAGNNENEQGLAGWWKPHLPQYDADYRALYIGTIGKILSTEDTTRPYAPSSPSNGLQDIKDNYTSSNPEDSRYGDIHYYNDGSRLWDWTTFWSPKFASEYGFQSYPSLETLHSAFDDKDLVYPLAPNVQHHQHHPGGDQTIDKQIDYYLRRPSSGGIDRLNDFVYSSQIIQAMAMKTETEFYHYYLRRPSSGGIDRLNDFVYSSQIIQAMAMKTETEFYRRNRAIDPNSGNGYTMGALYWQLNDIWPAPSWASIEHNGKWKVLHSYVIHFLDNHLVSPYEDRDKSLKVSFVRDDYLGELSFNYSIKANNFMLLTEPKNSKLVKPELKLIDVKKKSVSESNDNNHVFEITLSSQSIAAFVVMDFKPKSGIRGQFMENGFFIFGSKTIEMQTESNVSENDIKDNLTFKTLTDVV</sequence>
<evidence type="ECO:0000259" key="7">
    <source>
        <dbReference type="Pfam" id="PF17753"/>
    </source>
</evidence>
<comment type="similarity">
    <text evidence="2">Belongs to the glycosyl hydrolase 2 family.</text>
</comment>
<dbReference type="PANTHER" id="PTHR43730">
    <property type="entry name" value="BETA-MANNOSIDASE"/>
    <property type="match status" value="1"/>
</dbReference>
<evidence type="ECO:0000256" key="3">
    <source>
        <dbReference type="ARBA" id="ARBA00012754"/>
    </source>
</evidence>
<evidence type="ECO:0000313" key="9">
    <source>
        <dbReference type="Proteomes" id="UP000759131"/>
    </source>
</evidence>
<evidence type="ECO:0000256" key="4">
    <source>
        <dbReference type="ARBA" id="ARBA00022801"/>
    </source>
</evidence>
<dbReference type="InterPro" id="IPR050887">
    <property type="entry name" value="Beta-mannosidase_GH2"/>
</dbReference>
<dbReference type="EC" id="3.2.1.25" evidence="3"/>
<dbReference type="Pfam" id="PF17753">
    <property type="entry name" value="Ig_mannosidase"/>
    <property type="match status" value="1"/>
</dbReference>
<reference evidence="8" key="1">
    <citation type="submission" date="2020-11" db="EMBL/GenBank/DDBJ databases">
        <authorList>
            <person name="Tran Van P."/>
        </authorList>
    </citation>
    <scope>NUCLEOTIDE SEQUENCE</scope>
</reference>
<keyword evidence="5" id="KW-0326">Glycosidase</keyword>
<dbReference type="EMBL" id="OC865353">
    <property type="protein sequence ID" value="CAD7632292.1"/>
    <property type="molecule type" value="Genomic_DNA"/>
</dbReference>
<dbReference type="InterPro" id="IPR013783">
    <property type="entry name" value="Ig-like_fold"/>
</dbReference>
<feature type="region of interest" description="Disordered" evidence="6">
    <location>
        <begin position="196"/>
        <end position="221"/>
    </location>
</feature>
<evidence type="ECO:0000256" key="6">
    <source>
        <dbReference type="SAM" id="MobiDB-lite"/>
    </source>
</evidence>
<dbReference type="GO" id="GO:0006516">
    <property type="term" value="P:glycoprotein catabolic process"/>
    <property type="evidence" value="ECO:0007669"/>
    <property type="project" value="TreeGrafter"/>
</dbReference>
<dbReference type="AlphaFoldDB" id="A0A7R9Q4K0"/>
<dbReference type="GO" id="GO:0004567">
    <property type="term" value="F:beta-mannosidase activity"/>
    <property type="evidence" value="ECO:0007669"/>
    <property type="project" value="UniProtKB-EC"/>
</dbReference>
<organism evidence="8">
    <name type="scientific">Medioppia subpectinata</name>
    <dbReference type="NCBI Taxonomy" id="1979941"/>
    <lineage>
        <taxon>Eukaryota</taxon>
        <taxon>Metazoa</taxon>
        <taxon>Ecdysozoa</taxon>
        <taxon>Arthropoda</taxon>
        <taxon>Chelicerata</taxon>
        <taxon>Arachnida</taxon>
        <taxon>Acari</taxon>
        <taxon>Acariformes</taxon>
        <taxon>Sarcoptiformes</taxon>
        <taxon>Oribatida</taxon>
        <taxon>Brachypylina</taxon>
        <taxon>Oppioidea</taxon>
        <taxon>Oppiidae</taxon>
        <taxon>Medioppia</taxon>
    </lineage>
</organism>
<feature type="domain" description="Beta-mannosidase Ig-fold" evidence="7">
    <location>
        <begin position="491"/>
        <end position="564"/>
    </location>
</feature>
<evidence type="ECO:0000256" key="1">
    <source>
        <dbReference type="ARBA" id="ARBA00000829"/>
    </source>
</evidence>
<accession>A0A7R9Q4K0</accession>
<evidence type="ECO:0000256" key="2">
    <source>
        <dbReference type="ARBA" id="ARBA00007401"/>
    </source>
</evidence>
<feature type="non-terminal residue" evidence="8">
    <location>
        <position position="566"/>
    </location>
</feature>
<gene>
    <name evidence="8" type="ORF">OSB1V03_LOCUS12697</name>
</gene>
<keyword evidence="9" id="KW-1185">Reference proteome</keyword>
<comment type="catalytic activity">
    <reaction evidence="1">
        <text>Hydrolysis of terminal, non-reducing beta-D-mannose residues in beta-D-mannosides.</text>
        <dbReference type="EC" id="3.2.1.25"/>
    </reaction>
</comment>
<dbReference type="FunFam" id="3.20.20.80:FF:000050">
    <property type="entry name" value="Beta-mannosidase B"/>
    <property type="match status" value="1"/>
</dbReference>
<proteinExistence type="inferred from homology"/>
<dbReference type="InterPro" id="IPR041625">
    <property type="entry name" value="Beta-mannosidase_Ig"/>
</dbReference>
<dbReference type="Proteomes" id="UP000759131">
    <property type="component" value="Unassembled WGS sequence"/>
</dbReference>
<dbReference type="OrthoDB" id="2866996at2759"/>
<feature type="non-terminal residue" evidence="8">
    <location>
        <position position="1"/>
    </location>
</feature>
<dbReference type="Gene3D" id="2.60.40.10">
    <property type="entry name" value="Immunoglobulins"/>
    <property type="match status" value="1"/>
</dbReference>
<dbReference type="PANTHER" id="PTHR43730:SF1">
    <property type="entry name" value="BETA-MANNOSIDASE"/>
    <property type="match status" value="1"/>
</dbReference>
<evidence type="ECO:0000313" key="8">
    <source>
        <dbReference type="EMBL" id="CAD7632292.1"/>
    </source>
</evidence>